<comment type="subcellular location">
    <subcellularLocation>
        <location evidence="2">Cytoplasm</location>
    </subcellularLocation>
</comment>
<name>A0ABT5MLJ0_9BURK</name>
<evidence type="ECO:0000259" key="10">
    <source>
        <dbReference type="PROSITE" id="PS50059"/>
    </source>
</evidence>
<dbReference type="PANTHER" id="PTHR47861">
    <property type="entry name" value="FKBP-TYPE PEPTIDYL-PROLYL CIS-TRANS ISOMERASE SLYD"/>
    <property type="match status" value="1"/>
</dbReference>
<dbReference type="InterPro" id="IPR046357">
    <property type="entry name" value="PPIase_dom_sf"/>
</dbReference>
<comment type="caution">
    <text evidence="11">The sequence shown here is derived from an EMBL/GenBank/DDBJ whole genome shotgun (WGS) entry which is preliminary data.</text>
</comment>
<feature type="domain" description="PPIase FKBP-type" evidence="10">
    <location>
        <begin position="6"/>
        <end position="81"/>
    </location>
</feature>
<dbReference type="SUPFAM" id="SSF54534">
    <property type="entry name" value="FKBP-like"/>
    <property type="match status" value="1"/>
</dbReference>
<organism evidence="11 12">
    <name type="scientific">Curvibacter microcysteis</name>
    <dbReference type="NCBI Taxonomy" id="3026419"/>
    <lineage>
        <taxon>Bacteria</taxon>
        <taxon>Pseudomonadati</taxon>
        <taxon>Pseudomonadota</taxon>
        <taxon>Betaproteobacteria</taxon>
        <taxon>Burkholderiales</taxon>
        <taxon>Comamonadaceae</taxon>
        <taxon>Curvibacter</taxon>
    </lineage>
</organism>
<keyword evidence="12" id="KW-1185">Reference proteome</keyword>
<accession>A0ABT5MLJ0</accession>
<evidence type="ECO:0000256" key="9">
    <source>
        <dbReference type="PROSITE-ProRule" id="PRU00277"/>
    </source>
</evidence>
<evidence type="ECO:0000256" key="2">
    <source>
        <dbReference type="ARBA" id="ARBA00004496"/>
    </source>
</evidence>
<comment type="function">
    <text evidence="8">Also involved in hydrogenase metallocenter assembly, probably by participating in the nickel insertion step. This function in hydrogenase biosynthesis requires chaperone activity and the presence of the metal-binding domain, but not PPIase activity.</text>
</comment>
<sequence>MKIDKDTVVTLQFKVANAQGKLIEQSKEPMVYLHGGYDNTLPKIEEALQGQEAGHKVQLNLAAADAFGVRDESLVRVIPKSEFPPGVKVGGQLEGRNDQGEPQIYTVMKIKGPEVHLDGNHPLAGLDLQFSLHVTGVRAASEEEIAHRHVHGEHGHQH</sequence>
<dbReference type="InterPro" id="IPR001179">
    <property type="entry name" value="PPIase_FKBP_dom"/>
</dbReference>
<gene>
    <name evidence="11" type="ORF">PSQ39_15740</name>
</gene>
<evidence type="ECO:0000256" key="6">
    <source>
        <dbReference type="ARBA" id="ARBA00023186"/>
    </source>
</evidence>
<comment type="catalytic activity">
    <reaction evidence="1 9">
        <text>[protein]-peptidylproline (omega=180) = [protein]-peptidylproline (omega=0)</text>
        <dbReference type="Rhea" id="RHEA:16237"/>
        <dbReference type="Rhea" id="RHEA-COMP:10747"/>
        <dbReference type="Rhea" id="RHEA-COMP:10748"/>
        <dbReference type="ChEBI" id="CHEBI:83833"/>
        <dbReference type="ChEBI" id="CHEBI:83834"/>
        <dbReference type="EC" id="5.2.1.8"/>
    </reaction>
</comment>
<evidence type="ECO:0000313" key="11">
    <source>
        <dbReference type="EMBL" id="MDD0816090.1"/>
    </source>
</evidence>
<comment type="similarity">
    <text evidence="3">Belongs to the FKBP-type PPIase family.</text>
</comment>
<dbReference type="EC" id="5.2.1.8" evidence="9"/>
<dbReference type="RefSeq" id="WP_273927787.1">
    <property type="nucleotide sequence ID" value="NZ_JAQSIN010000004.1"/>
</dbReference>
<dbReference type="PANTHER" id="PTHR47861:SF3">
    <property type="entry name" value="FKBP-TYPE PEPTIDYL-PROLYL CIS-TRANS ISOMERASE SLYD"/>
    <property type="match status" value="1"/>
</dbReference>
<evidence type="ECO:0000313" key="12">
    <source>
        <dbReference type="Proteomes" id="UP001528672"/>
    </source>
</evidence>
<evidence type="ECO:0000256" key="5">
    <source>
        <dbReference type="ARBA" id="ARBA00023110"/>
    </source>
</evidence>
<keyword evidence="4" id="KW-0963">Cytoplasm</keyword>
<dbReference type="Proteomes" id="UP001528672">
    <property type="component" value="Unassembled WGS sequence"/>
</dbReference>
<dbReference type="Gene3D" id="3.10.50.40">
    <property type="match status" value="1"/>
</dbReference>
<keyword evidence="5 9" id="KW-0697">Rotamase</keyword>
<evidence type="ECO:0000256" key="1">
    <source>
        <dbReference type="ARBA" id="ARBA00000971"/>
    </source>
</evidence>
<evidence type="ECO:0000256" key="3">
    <source>
        <dbReference type="ARBA" id="ARBA00006577"/>
    </source>
</evidence>
<keyword evidence="7 9" id="KW-0413">Isomerase</keyword>
<dbReference type="GO" id="GO:0016853">
    <property type="term" value="F:isomerase activity"/>
    <property type="evidence" value="ECO:0007669"/>
    <property type="project" value="UniProtKB-KW"/>
</dbReference>
<protein>
    <recommendedName>
        <fullName evidence="9">peptidylprolyl isomerase</fullName>
        <ecNumber evidence="9">5.2.1.8</ecNumber>
    </recommendedName>
</protein>
<keyword evidence="6" id="KW-0143">Chaperone</keyword>
<dbReference type="PROSITE" id="PS50059">
    <property type="entry name" value="FKBP_PPIASE"/>
    <property type="match status" value="1"/>
</dbReference>
<evidence type="ECO:0000256" key="4">
    <source>
        <dbReference type="ARBA" id="ARBA00022490"/>
    </source>
</evidence>
<evidence type="ECO:0000256" key="7">
    <source>
        <dbReference type="ARBA" id="ARBA00023235"/>
    </source>
</evidence>
<proteinExistence type="inferred from homology"/>
<dbReference type="EMBL" id="JAQSIO010000006">
    <property type="protein sequence ID" value="MDD0816090.1"/>
    <property type="molecule type" value="Genomic_DNA"/>
</dbReference>
<evidence type="ECO:0000256" key="8">
    <source>
        <dbReference type="ARBA" id="ARBA00037071"/>
    </source>
</evidence>
<reference evidence="11 12" key="1">
    <citation type="submission" date="2023-02" db="EMBL/GenBank/DDBJ databases">
        <title>Bacterial whole genome sequence for Curvibacter sp. HBC28.</title>
        <authorList>
            <person name="Le V."/>
            <person name="Ko S.-R."/>
            <person name="Ahn C.-Y."/>
            <person name="Oh H.-M."/>
        </authorList>
    </citation>
    <scope>NUCLEOTIDE SEQUENCE [LARGE SCALE GENOMIC DNA]</scope>
    <source>
        <strain evidence="11 12">HBC28</strain>
    </source>
</reference>